<dbReference type="Proteomes" id="UP000029120">
    <property type="component" value="Chromosome 6"/>
</dbReference>
<proteinExistence type="predicted"/>
<dbReference type="Gramene" id="KFK31812">
    <property type="protein sequence ID" value="KFK31812"/>
    <property type="gene ID" value="AALP_AA6G161900"/>
</dbReference>
<name>A0A087GPL0_ARAAL</name>
<keyword evidence="2" id="KW-1185">Reference proteome</keyword>
<dbReference type="AlphaFoldDB" id="A0A087GPL0"/>
<dbReference type="OrthoDB" id="1035357at2759"/>
<accession>A0A087GPL0</accession>
<protein>
    <submittedName>
        <fullName evidence="1">Uncharacterized protein</fullName>
    </submittedName>
</protein>
<evidence type="ECO:0000313" key="2">
    <source>
        <dbReference type="Proteomes" id="UP000029120"/>
    </source>
</evidence>
<organism evidence="1 2">
    <name type="scientific">Arabis alpina</name>
    <name type="common">Alpine rock-cress</name>
    <dbReference type="NCBI Taxonomy" id="50452"/>
    <lineage>
        <taxon>Eukaryota</taxon>
        <taxon>Viridiplantae</taxon>
        <taxon>Streptophyta</taxon>
        <taxon>Embryophyta</taxon>
        <taxon>Tracheophyta</taxon>
        <taxon>Spermatophyta</taxon>
        <taxon>Magnoliopsida</taxon>
        <taxon>eudicotyledons</taxon>
        <taxon>Gunneridae</taxon>
        <taxon>Pentapetalae</taxon>
        <taxon>rosids</taxon>
        <taxon>malvids</taxon>
        <taxon>Brassicales</taxon>
        <taxon>Brassicaceae</taxon>
        <taxon>Arabideae</taxon>
        <taxon>Arabis</taxon>
    </lineage>
</organism>
<dbReference type="EMBL" id="CM002874">
    <property type="protein sequence ID" value="KFK31812.1"/>
    <property type="molecule type" value="Genomic_DNA"/>
</dbReference>
<reference evidence="2" key="1">
    <citation type="journal article" date="2015" name="Nat. Plants">
        <title>Genome expansion of Arabis alpina linked with retrotransposition and reduced symmetric DNA methylation.</title>
        <authorList>
            <person name="Willing E.M."/>
            <person name="Rawat V."/>
            <person name="Mandakova T."/>
            <person name="Maumus F."/>
            <person name="James G.V."/>
            <person name="Nordstroem K.J."/>
            <person name="Becker C."/>
            <person name="Warthmann N."/>
            <person name="Chica C."/>
            <person name="Szarzynska B."/>
            <person name="Zytnicki M."/>
            <person name="Albani M.C."/>
            <person name="Kiefer C."/>
            <person name="Bergonzi S."/>
            <person name="Castaings L."/>
            <person name="Mateos J.L."/>
            <person name="Berns M.C."/>
            <person name="Bujdoso N."/>
            <person name="Piofczyk T."/>
            <person name="de Lorenzo L."/>
            <person name="Barrero-Sicilia C."/>
            <person name="Mateos I."/>
            <person name="Piednoel M."/>
            <person name="Hagmann J."/>
            <person name="Chen-Min-Tao R."/>
            <person name="Iglesias-Fernandez R."/>
            <person name="Schuster S.C."/>
            <person name="Alonso-Blanco C."/>
            <person name="Roudier F."/>
            <person name="Carbonero P."/>
            <person name="Paz-Ares J."/>
            <person name="Davis S.J."/>
            <person name="Pecinka A."/>
            <person name="Quesneville H."/>
            <person name="Colot V."/>
            <person name="Lysak M.A."/>
            <person name="Weigel D."/>
            <person name="Coupland G."/>
            <person name="Schneeberger K."/>
        </authorList>
    </citation>
    <scope>NUCLEOTIDE SEQUENCE [LARGE SCALE GENOMIC DNA]</scope>
    <source>
        <strain evidence="2">cv. Pajares</strain>
    </source>
</reference>
<sequence length="148" mass="17310">MDEINTRIHPRHLLEKSPSEINPRMCDYFDVWDGKDVEGQPERESEPEADLASLVEIESGKMRHFSHDHDLTTLNANVEEESVRDDRPPLECLACKNKSRTVATMETTDVFWCEICEEEIQFNREAVGGTTYEVLKTGLRWNRSWQRR</sequence>
<evidence type="ECO:0000313" key="1">
    <source>
        <dbReference type="EMBL" id="KFK31812.1"/>
    </source>
</evidence>
<gene>
    <name evidence="1" type="ordered locus">AALP_Aa6g161900</name>
</gene>